<sequence length="85" mass="9776">MMEKAKVLSEEAVKGAYESLKSHGYAPTVDTLLTQIIFDGNNGYWTYFDEMAHRLYGYRQGAILTDDEVTQAIQAFKTYKKWAEQ</sequence>
<accession>A0A9X2FJW9</accession>
<keyword evidence="2" id="KW-1185">Reference proteome</keyword>
<dbReference type="AlphaFoldDB" id="A0A9X2FJW9"/>
<proteinExistence type="predicted"/>
<dbReference type="RefSeq" id="WP_253358668.1">
    <property type="nucleotide sequence ID" value="NZ_JAIULA010000001.1"/>
</dbReference>
<dbReference type="Proteomes" id="UP001139006">
    <property type="component" value="Unassembled WGS sequence"/>
</dbReference>
<comment type="caution">
    <text evidence="1">The sequence shown here is derived from an EMBL/GenBank/DDBJ whole genome shotgun (WGS) entry which is preliminary data.</text>
</comment>
<protein>
    <submittedName>
        <fullName evidence="1">Uncharacterized protein</fullName>
    </submittedName>
</protein>
<gene>
    <name evidence="1" type="ORF">LB941_00910</name>
</gene>
<dbReference type="EMBL" id="JAIULA010000001">
    <property type="protein sequence ID" value="MCP0885893.1"/>
    <property type="molecule type" value="Genomic_DNA"/>
</dbReference>
<reference evidence="1 2" key="1">
    <citation type="journal article" date="2023" name="Int. J. Syst. Evol. Microbiol.">
        <title>Ligilactobacillus ubinensis sp. nov., a novel species isolated from the wild ferment of a durian fruit (Durio zibethinus).</title>
        <authorList>
            <person name="Heng Y.C."/>
            <person name="Menon N."/>
            <person name="Chen B."/>
            <person name="Loo B.Z.L."/>
            <person name="Wong G.W.J."/>
            <person name="Lim A.C.H."/>
            <person name="Silvaraju S."/>
            <person name="Kittelmann S."/>
        </authorList>
    </citation>
    <scope>NUCLEOTIDE SEQUENCE [LARGE SCALE GENOMIC DNA]</scope>
    <source>
        <strain evidence="1 2">WILCCON 0076</strain>
    </source>
</reference>
<name>A0A9X2FJW9_9LACO</name>
<organism evidence="1 2">
    <name type="scientific">Ligilactobacillus ubinensis</name>
    <dbReference type="NCBI Taxonomy" id="2876789"/>
    <lineage>
        <taxon>Bacteria</taxon>
        <taxon>Bacillati</taxon>
        <taxon>Bacillota</taxon>
        <taxon>Bacilli</taxon>
        <taxon>Lactobacillales</taxon>
        <taxon>Lactobacillaceae</taxon>
        <taxon>Ligilactobacillus</taxon>
    </lineage>
</organism>
<evidence type="ECO:0000313" key="2">
    <source>
        <dbReference type="Proteomes" id="UP001139006"/>
    </source>
</evidence>
<evidence type="ECO:0000313" key="1">
    <source>
        <dbReference type="EMBL" id="MCP0885893.1"/>
    </source>
</evidence>